<reference evidence="2" key="1">
    <citation type="submission" date="2019-04" db="EMBL/GenBank/DDBJ databases">
        <title>Evolution of Biomass-Degrading Anaerobic Consortia Revealed by Metagenomics.</title>
        <authorList>
            <person name="Peng X."/>
        </authorList>
    </citation>
    <scope>NUCLEOTIDE SEQUENCE</scope>
    <source>
        <strain evidence="2">SIG66</strain>
    </source>
</reference>
<evidence type="ECO:0000313" key="2">
    <source>
        <dbReference type="EMBL" id="MBE6420542.1"/>
    </source>
</evidence>
<proteinExistence type="predicted"/>
<dbReference type="Proteomes" id="UP000725649">
    <property type="component" value="Unassembled WGS sequence"/>
</dbReference>
<dbReference type="AlphaFoldDB" id="A0A928DQ32"/>
<accession>A0A928DQ32</accession>
<name>A0A928DQ32_9BACT</name>
<organism evidence="2 3">
    <name type="scientific">Candidatus Avelusimicrobium gallicola</name>
    <dbReference type="NCBI Taxonomy" id="2562704"/>
    <lineage>
        <taxon>Bacteria</taxon>
        <taxon>Pseudomonadati</taxon>
        <taxon>Elusimicrobiota</taxon>
        <taxon>Elusimicrobia</taxon>
        <taxon>Elusimicrobiales</taxon>
        <taxon>Elusimicrobiaceae</taxon>
        <taxon>Candidatus Avelusimicrobium</taxon>
    </lineage>
</organism>
<evidence type="ECO:0000313" key="3">
    <source>
        <dbReference type="Proteomes" id="UP000725649"/>
    </source>
</evidence>
<feature type="signal peptide" evidence="1">
    <location>
        <begin position="1"/>
        <end position="21"/>
    </location>
</feature>
<dbReference type="PROSITE" id="PS51257">
    <property type="entry name" value="PROKAR_LIPOPROTEIN"/>
    <property type="match status" value="1"/>
</dbReference>
<sequence length="225" mass="25486">MKKLVVLFVAMFGILTISGCAMDGTLDLPISEEIEEELIATQEWESATFKTLTGSEDLMIERDSQNKNALSILNPAYDQEYLAVVLLKSDCEKSKTMVPYLDNLAARINRFHSISYIPVMLDIYEDSTNTNIEWVNNLSNLEVFMNAATACSGNACQEVFLPKFAEAFSGSIYFVHKNDITKTKKGFSWDENKDPEEQANTMEQAFVKFLDLDEIYLDPSVKPWN</sequence>
<protein>
    <recommendedName>
        <fullName evidence="4">Thioredoxin family protein</fullName>
    </recommendedName>
</protein>
<evidence type="ECO:0008006" key="4">
    <source>
        <dbReference type="Google" id="ProtNLM"/>
    </source>
</evidence>
<feature type="chain" id="PRO_5038082135" description="Thioredoxin family protein" evidence="1">
    <location>
        <begin position="22"/>
        <end position="225"/>
    </location>
</feature>
<gene>
    <name evidence="2" type="ORF">E7027_00095</name>
</gene>
<comment type="caution">
    <text evidence="2">The sequence shown here is derived from an EMBL/GenBank/DDBJ whole genome shotgun (WGS) entry which is preliminary data.</text>
</comment>
<keyword evidence="1" id="KW-0732">Signal</keyword>
<dbReference type="EMBL" id="SUVG01000001">
    <property type="protein sequence ID" value="MBE6420542.1"/>
    <property type="molecule type" value="Genomic_DNA"/>
</dbReference>
<evidence type="ECO:0000256" key="1">
    <source>
        <dbReference type="SAM" id="SignalP"/>
    </source>
</evidence>